<keyword evidence="1" id="KW-0949">S-adenosyl-L-methionine</keyword>
<dbReference type="GO" id="GO:0046872">
    <property type="term" value="F:metal ion binding"/>
    <property type="evidence" value="ECO:0007669"/>
    <property type="project" value="UniProtKB-KW"/>
</dbReference>
<keyword evidence="3" id="KW-0408">Iron</keyword>
<dbReference type="GO" id="GO:0003824">
    <property type="term" value="F:catalytic activity"/>
    <property type="evidence" value="ECO:0007669"/>
    <property type="project" value="InterPro"/>
</dbReference>
<dbReference type="Gene3D" id="3.20.20.70">
    <property type="entry name" value="Aldolase class I"/>
    <property type="match status" value="1"/>
</dbReference>
<keyword evidence="2" id="KW-0479">Metal-binding</keyword>
<dbReference type="SFLD" id="SFLDG01067">
    <property type="entry name" value="SPASM/twitch_domain_containing"/>
    <property type="match status" value="1"/>
</dbReference>
<sequence>MNEFGNSFLHYVTDRPYIDRDDLLVVGKKSAEAARPFLAEWEKLGLISFLTANRRLSALADEIKTASLQNPLRIVKGVVVELTGLCNLNCRHCLKGGSHPEEYGLPAETIAEALKPLLRAGINEIEFTGGEVTLRQNDLFTLIDFVKDYLLLEHERPFKLGEMFDDLFITHNGTVKDPKEFLLRLLPFPGIRLQVSLDTLDPASMEMNRQRPGLFARVMYLAILSQQLGFPKHRVSFVLNSALREPDKDWEADFCAPFRQRLGMFPYIIQLGNAVKNGLPHTDHFYCGIPQPLGFADLSPGKPNMCGWCHGYVKPKEIYIRPTGSVGNCPYAYGLPEEFGSLSDRPMAEILNNLQRSLPYQLFTTGAIAEAAGQMDSTAFPGPFASSCEPIVLAHCYVQLFRRYQAAGDNEVIARAKATLETARRYKYPVGKYAEQEIR</sequence>
<evidence type="ECO:0000256" key="3">
    <source>
        <dbReference type="ARBA" id="ARBA00023004"/>
    </source>
</evidence>
<evidence type="ECO:0000256" key="4">
    <source>
        <dbReference type="ARBA" id="ARBA00023014"/>
    </source>
</evidence>
<evidence type="ECO:0000256" key="1">
    <source>
        <dbReference type="ARBA" id="ARBA00022691"/>
    </source>
</evidence>
<dbReference type="CDD" id="cd01335">
    <property type="entry name" value="Radical_SAM"/>
    <property type="match status" value="1"/>
</dbReference>
<feature type="domain" description="Radical SAM core" evidence="5">
    <location>
        <begin position="81"/>
        <end position="249"/>
    </location>
</feature>
<protein>
    <recommendedName>
        <fullName evidence="5">Radical SAM core domain-containing protein</fullName>
    </recommendedName>
</protein>
<gene>
    <name evidence="6" type="ORF">A2311_06515</name>
</gene>
<dbReference type="AlphaFoldDB" id="A0A1F4TPY5"/>
<dbReference type="PANTHER" id="PTHR11228">
    <property type="entry name" value="RADICAL SAM DOMAIN PROTEIN"/>
    <property type="match status" value="1"/>
</dbReference>
<evidence type="ECO:0000256" key="2">
    <source>
        <dbReference type="ARBA" id="ARBA00022723"/>
    </source>
</evidence>
<accession>A0A1F4TPY5</accession>
<proteinExistence type="predicted"/>
<organism evidence="6 7">
    <name type="scientific">candidate division WOR-1 bacterium RIFOXYB2_FULL_48_7</name>
    <dbReference type="NCBI Taxonomy" id="1802583"/>
    <lineage>
        <taxon>Bacteria</taxon>
        <taxon>Bacillati</taxon>
        <taxon>Saganbacteria</taxon>
    </lineage>
</organism>
<dbReference type="CDD" id="cd21109">
    <property type="entry name" value="SPASM"/>
    <property type="match status" value="1"/>
</dbReference>
<evidence type="ECO:0000313" key="6">
    <source>
        <dbReference type="EMBL" id="OGC34782.1"/>
    </source>
</evidence>
<dbReference type="InterPro" id="IPR007197">
    <property type="entry name" value="rSAM"/>
</dbReference>
<dbReference type="InterPro" id="IPR013785">
    <property type="entry name" value="Aldolase_TIM"/>
</dbReference>
<dbReference type="GO" id="GO:0051536">
    <property type="term" value="F:iron-sulfur cluster binding"/>
    <property type="evidence" value="ECO:0007669"/>
    <property type="project" value="UniProtKB-KW"/>
</dbReference>
<evidence type="ECO:0000313" key="7">
    <source>
        <dbReference type="Proteomes" id="UP000178951"/>
    </source>
</evidence>
<dbReference type="PANTHER" id="PTHR11228:SF7">
    <property type="entry name" value="PQQA PEPTIDE CYCLASE"/>
    <property type="match status" value="1"/>
</dbReference>
<reference evidence="6 7" key="1">
    <citation type="journal article" date="2016" name="Nat. Commun.">
        <title>Thousands of microbial genomes shed light on interconnected biogeochemical processes in an aquifer system.</title>
        <authorList>
            <person name="Anantharaman K."/>
            <person name="Brown C.T."/>
            <person name="Hug L.A."/>
            <person name="Sharon I."/>
            <person name="Castelle C.J."/>
            <person name="Probst A.J."/>
            <person name="Thomas B.C."/>
            <person name="Singh A."/>
            <person name="Wilkins M.J."/>
            <person name="Karaoz U."/>
            <person name="Brodie E.L."/>
            <person name="Williams K.H."/>
            <person name="Hubbard S.S."/>
            <person name="Banfield J.F."/>
        </authorList>
    </citation>
    <scope>NUCLEOTIDE SEQUENCE [LARGE SCALE GENOMIC DNA]</scope>
</reference>
<keyword evidence="4" id="KW-0411">Iron-sulfur</keyword>
<dbReference type="STRING" id="1802583.A2311_06515"/>
<dbReference type="Pfam" id="PF04055">
    <property type="entry name" value="Radical_SAM"/>
    <property type="match status" value="1"/>
</dbReference>
<dbReference type="Proteomes" id="UP000178951">
    <property type="component" value="Unassembled WGS sequence"/>
</dbReference>
<dbReference type="InterPro" id="IPR058240">
    <property type="entry name" value="rSAM_sf"/>
</dbReference>
<dbReference type="InterPro" id="IPR050377">
    <property type="entry name" value="Radical_SAM_PqqE_MftC-like"/>
</dbReference>
<comment type="caution">
    <text evidence="6">The sequence shown here is derived from an EMBL/GenBank/DDBJ whole genome shotgun (WGS) entry which is preliminary data.</text>
</comment>
<name>A0A1F4TPY5_UNCSA</name>
<dbReference type="SFLD" id="SFLDS00029">
    <property type="entry name" value="Radical_SAM"/>
    <property type="match status" value="1"/>
</dbReference>
<dbReference type="EMBL" id="MEUF01000039">
    <property type="protein sequence ID" value="OGC34782.1"/>
    <property type="molecule type" value="Genomic_DNA"/>
</dbReference>
<dbReference type="SUPFAM" id="SSF102114">
    <property type="entry name" value="Radical SAM enzymes"/>
    <property type="match status" value="1"/>
</dbReference>
<evidence type="ECO:0000259" key="5">
    <source>
        <dbReference type="Pfam" id="PF04055"/>
    </source>
</evidence>